<proteinExistence type="predicted"/>
<organism evidence="1 2">
    <name type="scientific">Pseudosulfitobacter pseudonitzschiae</name>
    <dbReference type="NCBI Taxonomy" id="1402135"/>
    <lineage>
        <taxon>Bacteria</taxon>
        <taxon>Pseudomonadati</taxon>
        <taxon>Pseudomonadota</taxon>
        <taxon>Alphaproteobacteria</taxon>
        <taxon>Rhodobacterales</taxon>
        <taxon>Roseobacteraceae</taxon>
        <taxon>Pseudosulfitobacter</taxon>
    </lineage>
</organism>
<comment type="caution">
    <text evidence="1">The sequence shown here is derived from an EMBL/GenBank/DDBJ whole genome shotgun (WGS) entry which is preliminary data.</text>
</comment>
<reference evidence="1" key="1">
    <citation type="submission" date="2021-01" db="EMBL/GenBank/DDBJ databases">
        <title>Diatom-associated Roseobacters Show Island Model of Population Structure.</title>
        <authorList>
            <person name="Qu L."/>
            <person name="Feng X."/>
            <person name="Chen Y."/>
            <person name="Li L."/>
            <person name="Wang X."/>
            <person name="Hu Z."/>
            <person name="Wang H."/>
            <person name="Luo H."/>
        </authorList>
    </citation>
    <scope>NUCLEOTIDE SEQUENCE</scope>
    <source>
        <strain evidence="1">SM26-45</strain>
    </source>
</reference>
<sequence length="360" mass="37599">MLRRPRDLDRNKHYRTLLIRDRQMTLSVKSASDRLAGDWVRAAKSIAASSNIMGALEHAEKSRASDRAIELLRTKAASTAATLADPNWAGHIADQDGVAAAFIDSLRSASLFYRFAGLANVFPLSKRVVASAALELGGAKGEGVWLPVVTGSFTPITLTPRKTGGIVVASKELVDATDPASFAVLRRELQSAAIAAVDTAFLAVALDGVTATPTTDLLGEVETLLLAVGGTGSEALIFMAGNNMAKRLATASISPGGRLFPEMGPNGGKIVNVDCLASNRIDSDTLILIDASGFSVNDGTVDVDLARGATLQMKTDPADEATTMVSMLQTNSVALRVIAAFGCEMSRANSVAAITLPTGE</sequence>
<accession>A0A9Q2RYA4</accession>
<dbReference type="RefSeq" id="WP_231034764.1">
    <property type="nucleotide sequence ID" value="NZ_JAJNGX010000011.1"/>
</dbReference>
<protein>
    <recommendedName>
        <fullName evidence="3">Phage capsid family protein</fullName>
    </recommendedName>
</protein>
<name>A0A9Q2RYA4_9RHOB</name>
<dbReference type="SUPFAM" id="SSF56563">
    <property type="entry name" value="Major capsid protein gp5"/>
    <property type="match status" value="1"/>
</dbReference>
<evidence type="ECO:0000313" key="2">
    <source>
        <dbReference type="Proteomes" id="UP000809337"/>
    </source>
</evidence>
<dbReference type="Proteomes" id="UP000809337">
    <property type="component" value="Unassembled WGS sequence"/>
</dbReference>
<gene>
    <name evidence="1" type="ORF">JQX14_15660</name>
</gene>
<evidence type="ECO:0000313" key="1">
    <source>
        <dbReference type="EMBL" id="MBM2355989.1"/>
    </source>
</evidence>
<evidence type="ECO:0008006" key="3">
    <source>
        <dbReference type="Google" id="ProtNLM"/>
    </source>
</evidence>
<dbReference type="AlphaFoldDB" id="A0A9Q2RYA4"/>
<dbReference type="EMBL" id="JAFBWN010000011">
    <property type="protein sequence ID" value="MBM2355989.1"/>
    <property type="molecule type" value="Genomic_DNA"/>
</dbReference>